<dbReference type="Pfam" id="PF03401">
    <property type="entry name" value="TctC"/>
    <property type="match status" value="1"/>
</dbReference>
<dbReference type="SUPFAM" id="SSF53850">
    <property type="entry name" value="Periplasmic binding protein-like II"/>
    <property type="match status" value="1"/>
</dbReference>
<keyword evidence="4" id="KW-1185">Reference proteome</keyword>
<dbReference type="Gene3D" id="3.40.190.10">
    <property type="entry name" value="Periplasmic binding protein-like II"/>
    <property type="match status" value="1"/>
</dbReference>
<dbReference type="EMBL" id="JACHKZ010000002">
    <property type="protein sequence ID" value="MBB6576548.1"/>
    <property type="molecule type" value="Genomic_DNA"/>
</dbReference>
<dbReference type="PIRSF" id="PIRSF017082">
    <property type="entry name" value="YflP"/>
    <property type="match status" value="1"/>
</dbReference>
<dbReference type="Gene3D" id="3.40.190.150">
    <property type="entry name" value="Bordetella uptake gene, domain 1"/>
    <property type="match status" value="1"/>
</dbReference>
<evidence type="ECO:0000313" key="4">
    <source>
        <dbReference type="Proteomes" id="UP000562492"/>
    </source>
</evidence>
<proteinExistence type="inferred from homology"/>
<dbReference type="PANTHER" id="PTHR42928">
    <property type="entry name" value="TRICARBOXYLATE-BINDING PROTEIN"/>
    <property type="match status" value="1"/>
</dbReference>
<sequence>MTKNTETAMHMLRRHALGALLLSPLMALAASWPERPITIIVPAAAGGTTDIAARVLAEKMGSALKTSVIVENKAGGGGSIGTAFVARAKPDGYTLLMGNIGPVAINFSLYKKLQYKETDLRGITNVISVPNILVVNADTPVKNVQELIAWGKQKPLTAATSGIGQSPHMSTEMFRQKAGLDVTLVPHSGAAPAVTALLGKQTDFMIDNLPSSIPHIKSGKFRALAITSKERSPQLPDVPTMREAGVPMDVTAWFDLLAPAGTPDAIVHRIQQVAHDAMQTAEIRSKFAELGGVPGGESAAEHDAFIAQERKNWAQIVKAANLSLD</sequence>
<dbReference type="CDD" id="cd07012">
    <property type="entry name" value="PBP2_Bug_TTT"/>
    <property type="match status" value="1"/>
</dbReference>
<evidence type="ECO:0000313" key="3">
    <source>
        <dbReference type="EMBL" id="MBB6576548.1"/>
    </source>
</evidence>
<dbReference type="Proteomes" id="UP000562492">
    <property type="component" value="Unassembled WGS sequence"/>
</dbReference>
<organism evidence="3 4">
    <name type="scientific">Comamonas odontotermitis</name>
    <dbReference type="NCBI Taxonomy" id="379895"/>
    <lineage>
        <taxon>Bacteria</taxon>
        <taxon>Pseudomonadati</taxon>
        <taxon>Pseudomonadota</taxon>
        <taxon>Betaproteobacteria</taxon>
        <taxon>Burkholderiales</taxon>
        <taxon>Comamonadaceae</taxon>
        <taxon>Comamonas</taxon>
    </lineage>
</organism>
<comment type="similarity">
    <text evidence="1">Belongs to the UPF0065 (bug) family.</text>
</comment>
<evidence type="ECO:0000256" key="2">
    <source>
        <dbReference type="SAM" id="SignalP"/>
    </source>
</evidence>
<dbReference type="InterPro" id="IPR005064">
    <property type="entry name" value="BUG"/>
</dbReference>
<protein>
    <submittedName>
        <fullName evidence="3">Tripartite-type tricarboxylate transporter receptor subunit TctC</fullName>
    </submittedName>
</protein>
<feature type="signal peptide" evidence="2">
    <location>
        <begin position="1"/>
        <end position="29"/>
    </location>
</feature>
<name>A0ABR6RBN1_9BURK</name>
<reference evidence="3 4" key="1">
    <citation type="submission" date="2020-08" db="EMBL/GenBank/DDBJ databases">
        <title>Functional genomics of gut bacteria from endangered species of beetles.</title>
        <authorList>
            <person name="Carlos-Shanley C."/>
        </authorList>
    </citation>
    <scope>NUCLEOTIDE SEQUENCE [LARGE SCALE GENOMIC DNA]</scope>
    <source>
        <strain evidence="3 4">S00124</strain>
    </source>
</reference>
<comment type="caution">
    <text evidence="3">The sequence shown here is derived from an EMBL/GenBank/DDBJ whole genome shotgun (WGS) entry which is preliminary data.</text>
</comment>
<accession>A0ABR6RBN1</accession>
<dbReference type="InterPro" id="IPR042100">
    <property type="entry name" value="Bug_dom1"/>
</dbReference>
<evidence type="ECO:0000256" key="1">
    <source>
        <dbReference type="ARBA" id="ARBA00006987"/>
    </source>
</evidence>
<dbReference type="RefSeq" id="WP_418903818.1">
    <property type="nucleotide sequence ID" value="NZ_JACHKZ010000002.1"/>
</dbReference>
<keyword evidence="3" id="KW-0675">Receptor</keyword>
<feature type="chain" id="PRO_5046068342" evidence="2">
    <location>
        <begin position="30"/>
        <end position="325"/>
    </location>
</feature>
<keyword evidence="2" id="KW-0732">Signal</keyword>
<gene>
    <name evidence="3" type="ORF">HNP33_000596</name>
</gene>
<dbReference type="PANTHER" id="PTHR42928:SF5">
    <property type="entry name" value="BLR1237 PROTEIN"/>
    <property type="match status" value="1"/>
</dbReference>